<name>A0ABP9B1U4_9GAMM</name>
<sequence length="380" mass="39962">MTPPCPAPDTPSLTALADQCVQCGLCLPVCPTYGMEALEAESPRGRIALIKAWETGTAAPTPSGEAHLDACLGCRHCETVCPAGVRYGDLLAGARVRQRARRPASAGQRMTEWLTAHPRAMTALLTTYRIVWPLLPARARPLPRPPAPPETPCPRATEADATATLFTGCVARGYDASLHAALHRLGGAIGLRIVVPDDQGCCGSLHAHAGDAGRAEKLTARNRAAFAGQRTVLSLASGCHEALADGLRGQCEVRDALDVVAERAARLRFANRAERVALHLPCTQRNLVRSVGALHALLARVPGLEIVPLDAGFGCCGAAGTQMLSDPGRAARFRQPLLDQLAASGATRLLSANTGCRLHLANGTALPVQHPLEFLAECLA</sequence>
<dbReference type="Gene3D" id="1.10.1060.10">
    <property type="entry name" value="Alpha-helical ferredoxin"/>
    <property type="match status" value="1"/>
</dbReference>
<proteinExistence type="predicted"/>
<reference evidence="9" key="1">
    <citation type="journal article" date="2019" name="Int. J. Syst. Evol. Microbiol.">
        <title>The Global Catalogue of Microorganisms (GCM) 10K type strain sequencing project: providing services to taxonomists for standard genome sequencing and annotation.</title>
        <authorList>
            <consortium name="The Broad Institute Genomics Platform"/>
            <consortium name="The Broad Institute Genome Sequencing Center for Infectious Disease"/>
            <person name="Wu L."/>
            <person name="Ma J."/>
        </authorList>
    </citation>
    <scope>NUCLEOTIDE SEQUENCE [LARGE SCALE GENOMIC DNA]</scope>
    <source>
        <strain evidence="9">JCM 18204</strain>
    </source>
</reference>
<dbReference type="SUPFAM" id="SSF54862">
    <property type="entry name" value="4Fe-4S ferredoxins"/>
    <property type="match status" value="1"/>
</dbReference>
<organism evidence="8 9">
    <name type="scientific">Lysobacter hankyongensis</name>
    <dbReference type="NCBI Taxonomy" id="1176535"/>
    <lineage>
        <taxon>Bacteria</taxon>
        <taxon>Pseudomonadati</taxon>
        <taxon>Pseudomonadota</taxon>
        <taxon>Gammaproteobacteria</taxon>
        <taxon>Lysobacterales</taxon>
        <taxon>Lysobacteraceae</taxon>
        <taxon>Lysobacter</taxon>
    </lineage>
</organism>
<evidence type="ECO:0000256" key="4">
    <source>
        <dbReference type="ARBA" id="ARBA00023004"/>
    </source>
</evidence>
<dbReference type="InterPro" id="IPR012257">
    <property type="entry name" value="Glc_ox_4Fe-4S"/>
</dbReference>
<feature type="domain" description="4Fe-4S ferredoxin-type" evidence="7">
    <location>
        <begin position="62"/>
        <end position="91"/>
    </location>
</feature>
<comment type="function">
    <text evidence="6">Component of a complex that catalyzes the oxidation of glycolate to glyoxylate.</text>
</comment>
<evidence type="ECO:0000256" key="5">
    <source>
        <dbReference type="ARBA" id="ARBA00023014"/>
    </source>
</evidence>
<gene>
    <name evidence="8" type="primary">glcF</name>
    <name evidence="8" type="ORF">GCM10023307_11540</name>
</gene>
<evidence type="ECO:0000256" key="3">
    <source>
        <dbReference type="ARBA" id="ARBA00022737"/>
    </source>
</evidence>
<keyword evidence="6" id="KW-0249">Electron transport</keyword>
<keyword evidence="5 6" id="KW-0411">Iron-sulfur</keyword>
<evidence type="ECO:0000313" key="8">
    <source>
        <dbReference type="EMBL" id="GAA4788086.1"/>
    </source>
</evidence>
<keyword evidence="9" id="KW-1185">Reference proteome</keyword>
<dbReference type="InterPro" id="IPR009051">
    <property type="entry name" value="Helical_ferredxn"/>
</dbReference>
<comment type="caution">
    <text evidence="8">The sequence shown here is derived from an EMBL/GenBank/DDBJ whole genome shotgun (WGS) entry which is preliminary data.</text>
</comment>
<dbReference type="EMBL" id="BAABJE010000002">
    <property type="protein sequence ID" value="GAA4788086.1"/>
    <property type="molecule type" value="Genomic_DNA"/>
</dbReference>
<dbReference type="PROSITE" id="PS00198">
    <property type="entry name" value="4FE4S_FER_1"/>
    <property type="match status" value="2"/>
</dbReference>
<dbReference type="InterPro" id="IPR017900">
    <property type="entry name" value="4Fe4S_Fe_S_CS"/>
</dbReference>
<keyword evidence="2 6" id="KW-0479">Metal-binding</keyword>
<dbReference type="Pfam" id="PF02754">
    <property type="entry name" value="CCG"/>
    <property type="match status" value="2"/>
</dbReference>
<feature type="domain" description="4Fe-4S ferredoxin-type" evidence="7">
    <location>
        <begin position="11"/>
        <end position="40"/>
    </location>
</feature>
<evidence type="ECO:0000256" key="6">
    <source>
        <dbReference type="PIRNR" id="PIRNR000139"/>
    </source>
</evidence>
<dbReference type="InterPro" id="IPR017896">
    <property type="entry name" value="4Fe4S_Fe-S-bd"/>
</dbReference>
<accession>A0ABP9B1U4</accession>
<dbReference type="InterPro" id="IPR004017">
    <property type="entry name" value="Cys_rich_dom"/>
</dbReference>
<keyword evidence="4 6" id="KW-0408">Iron</keyword>
<dbReference type="EC" id="1.1.99.14" evidence="6"/>
<evidence type="ECO:0000256" key="1">
    <source>
        <dbReference type="ARBA" id="ARBA00022485"/>
    </source>
</evidence>
<dbReference type="PROSITE" id="PS51379">
    <property type="entry name" value="4FE4S_FER_2"/>
    <property type="match status" value="2"/>
</dbReference>
<evidence type="ECO:0000259" key="7">
    <source>
        <dbReference type="PROSITE" id="PS51379"/>
    </source>
</evidence>
<comment type="cofactor">
    <cofactor evidence="6">
        <name>[4Fe-4S] cluster</name>
        <dbReference type="ChEBI" id="CHEBI:49883"/>
    </cofactor>
    <text evidence="6">Binds 2 [4Fe-4S] clusters.</text>
</comment>
<dbReference type="Pfam" id="PF13183">
    <property type="entry name" value="Fer4_8"/>
    <property type="match status" value="1"/>
</dbReference>
<dbReference type="PANTHER" id="PTHR32479">
    <property type="entry name" value="GLYCOLATE OXIDASE IRON-SULFUR SUBUNIT"/>
    <property type="match status" value="1"/>
</dbReference>
<keyword evidence="3" id="KW-0677">Repeat</keyword>
<comment type="catalytic activity">
    <reaction evidence="6">
        <text>glycolate + A = glyoxylate + AH2</text>
        <dbReference type="Rhea" id="RHEA:21264"/>
        <dbReference type="ChEBI" id="CHEBI:13193"/>
        <dbReference type="ChEBI" id="CHEBI:17499"/>
        <dbReference type="ChEBI" id="CHEBI:29805"/>
        <dbReference type="ChEBI" id="CHEBI:36655"/>
        <dbReference type="EC" id="1.1.99.14"/>
    </reaction>
</comment>
<dbReference type="PIRSF" id="PIRSF000139">
    <property type="entry name" value="Glc_ox_4Fe-4S"/>
    <property type="match status" value="1"/>
</dbReference>
<comment type="catalytic activity">
    <reaction evidence="6">
        <text>(R)-lactate + A = pyruvate + AH2</text>
        <dbReference type="Rhea" id="RHEA:15089"/>
        <dbReference type="ChEBI" id="CHEBI:13193"/>
        <dbReference type="ChEBI" id="CHEBI:15361"/>
        <dbReference type="ChEBI" id="CHEBI:16004"/>
        <dbReference type="ChEBI" id="CHEBI:17499"/>
    </reaction>
</comment>
<keyword evidence="1 6" id="KW-0004">4Fe-4S</keyword>
<evidence type="ECO:0000313" key="9">
    <source>
        <dbReference type="Proteomes" id="UP001499959"/>
    </source>
</evidence>
<keyword evidence="6" id="KW-0813">Transport</keyword>
<dbReference type="Proteomes" id="UP001499959">
    <property type="component" value="Unassembled WGS sequence"/>
</dbReference>
<evidence type="ECO:0000256" key="2">
    <source>
        <dbReference type="ARBA" id="ARBA00022723"/>
    </source>
</evidence>
<protein>
    <recommendedName>
        <fullName evidence="6">Glycolate oxidase iron-sulfur subunit</fullName>
        <ecNumber evidence="6">1.1.99.14</ecNumber>
    </recommendedName>
</protein>